<dbReference type="InterPro" id="IPR054028">
    <property type="entry name" value="TarS/TarP_linker"/>
</dbReference>
<gene>
    <name evidence="3" type="ORF">HEB94_008004</name>
</gene>
<comment type="caution">
    <text evidence="3">The sequence shown here is derived from an EMBL/GenBank/DDBJ whole genome shotgun (WGS) entry which is preliminary data.</text>
</comment>
<dbReference type="Proteomes" id="UP000638648">
    <property type="component" value="Unassembled WGS sequence"/>
</dbReference>
<evidence type="ECO:0000259" key="2">
    <source>
        <dbReference type="Pfam" id="PF22181"/>
    </source>
</evidence>
<protein>
    <submittedName>
        <fullName evidence="3">Glycosyltransferase involved in cell wall biosynthesis</fullName>
    </submittedName>
</protein>
<dbReference type="RefSeq" id="WP_192754409.1">
    <property type="nucleotide sequence ID" value="NZ_BAABJL010000042.1"/>
</dbReference>
<dbReference type="PANTHER" id="PTHR22916:SF3">
    <property type="entry name" value="UDP-GLCNAC:BETAGAL BETA-1,3-N-ACETYLGLUCOSAMINYLTRANSFERASE-LIKE PROTEIN 1"/>
    <property type="match status" value="1"/>
</dbReference>
<dbReference type="InterPro" id="IPR029044">
    <property type="entry name" value="Nucleotide-diphossugar_trans"/>
</dbReference>
<dbReference type="Pfam" id="PF22181">
    <property type="entry name" value="TarS_linker"/>
    <property type="match status" value="1"/>
</dbReference>
<name>A0A927N2J7_9ACTN</name>
<dbReference type="CDD" id="cd00761">
    <property type="entry name" value="Glyco_tranf_GTA_type"/>
    <property type="match status" value="1"/>
</dbReference>
<proteinExistence type="predicted"/>
<accession>A0A927N2J7</accession>
<evidence type="ECO:0000259" key="1">
    <source>
        <dbReference type="Pfam" id="PF00535"/>
    </source>
</evidence>
<sequence length="674" mass="74483">MVKVSVVVPVYNPGRYLQPCVDSLLRQSMPPGECELVFVDDGSTDDAPRMLDELAQRHPHVRVHHQENSGWPGKPRNVGVDLARGEYVQFVDQDDELAPEALERLHAMAVRNGSDIVLGKVGGSMAGPSSVFARTVERCTVADAPLIESVSPHKMFRRAFLLDHDIRFPEGKRRLEDQLFMARAYVRAKTVSILGDYVCYYWQRRDDGGNNSGKAASMRGYYDNLREVLDAVEEGTEPGELRNTLLRRFFRVEMMTRLREPRLLRYSDGYRNEGYKVVRELALERFWSGEVIAGLSPLMRLRATLLERDRLDGLMELARRCEKVRGFAEVESLRWEEGVLRLGVRAGLVHPDGSPVVVSKREGRYWLDDRLAAGLPTLSSGWDVGDPCDHTQAEIRVHHLDTNTWWFAPGELKGSLVALDPAPAPRYQVVVSGTASLDPNDLAGGSPVAAGRYEVWLSVQTLGLGRPVRVTLDGSPAWDDVVVPAVVGNPARIVVPHRTMPIGQLMLEVDERHQALAGALAARGVGPLHAGGPRLQLTIPVQAEPGAAARDVEVVVGRAGSARTMSARIEPARSAVLAFDDATSLPSGRHPLALRTDPSGRQPAIPIGTAVVRDGRIVAIQSISYRAIPRRVLARITADPWLHKQAFKVIEALPDAKARRARKLARRLARWTRG</sequence>
<dbReference type="PANTHER" id="PTHR22916">
    <property type="entry name" value="GLYCOSYLTRANSFERASE"/>
    <property type="match status" value="1"/>
</dbReference>
<evidence type="ECO:0000313" key="3">
    <source>
        <dbReference type="EMBL" id="MBE1611156.1"/>
    </source>
</evidence>
<evidence type="ECO:0000313" key="4">
    <source>
        <dbReference type="Proteomes" id="UP000638648"/>
    </source>
</evidence>
<dbReference type="AlphaFoldDB" id="A0A927N2J7"/>
<feature type="domain" description="TarS/TarP linker" evidence="2">
    <location>
        <begin position="219"/>
        <end position="318"/>
    </location>
</feature>
<organism evidence="3 4">
    <name type="scientific">Actinopolymorpha pittospori</name>
    <dbReference type="NCBI Taxonomy" id="648752"/>
    <lineage>
        <taxon>Bacteria</taxon>
        <taxon>Bacillati</taxon>
        <taxon>Actinomycetota</taxon>
        <taxon>Actinomycetes</taxon>
        <taxon>Propionibacteriales</taxon>
        <taxon>Actinopolymorphaceae</taxon>
        <taxon>Actinopolymorpha</taxon>
    </lineage>
</organism>
<feature type="domain" description="Glycosyltransferase 2-like" evidence="1">
    <location>
        <begin position="5"/>
        <end position="124"/>
    </location>
</feature>
<reference evidence="3" key="1">
    <citation type="submission" date="2020-10" db="EMBL/GenBank/DDBJ databases">
        <title>Sequencing the genomes of 1000 actinobacteria strains.</title>
        <authorList>
            <person name="Klenk H.-P."/>
        </authorList>
    </citation>
    <scope>NUCLEOTIDE SEQUENCE</scope>
    <source>
        <strain evidence="3">DSM 45354</strain>
    </source>
</reference>
<dbReference type="Gene3D" id="3.90.550.10">
    <property type="entry name" value="Spore Coat Polysaccharide Biosynthesis Protein SpsA, Chain A"/>
    <property type="match status" value="1"/>
</dbReference>
<dbReference type="InterPro" id="IPR001173">
    <property type="entry name" value="Glyco_trans_2-like"/>
</dbReference>
<keyword evidence="4" id="KW-1185">Reference proteome</keyword>
<dbReference type="SUPFAM" id="SSF53448">
    <property type="entry name" value="Nucleotide-diphospho-sugar transferases"/>
    <property type="match status" value="1"/>
</dbReference>
<dbReference type="Pfam" id="PF00535">
    <property type="entry name" value="Glycos_transf_2"/>
    <property type="match status" value="1"/>
</dbReference>
<dbReference type="GO" id="GO:0016758">
    <property type="term" value="F:hexosyltransferase activity"/>
    <property type="evidence" value="ECO:0007669"/>
    <property type="project" value="UniProtKB-ARBA"/>
</dbReference>
<dbReference type="EMBL" id="JADBEM010000001">
    <property type="protein sequence ID" value="MBE1611156.1"/>
    <property type="molecule type" value="Genomic_DNA"/>
</dbReference>